<evidence type="ECO:0000313" key="3">
    <source>
        <dbReference type="EMBL" id="ARP80755.1"/>
    </source>
</evidence>
<evidence type="ECO:0000256" key="1">
    <source>
        <dbReference type="ARBA" id="ARBA00006987"/>
    </source>
</evidence>
<keyword evidence="4" id="KW-1185">Reference proteome</keyword>
<comment type="similarity">
    <text evidence="1">Belongs to the UPF0065 (bug) family.</text>
</comment>
<reference evidence="3 4" key="1">
    <citation type="submission" date="2017-05" db="EMBL/GenBank/DDBJ databases">
        <title>Complete and WGS of Bordetella genogroups.</title>
        <authorList>
            <person name="Spilker T."/>
            <person name="LiPuma J."/>
        </authorList>
    </citation>
    <scope>NUCLEOTIDE SEQUENCE [LARGE SCALE GENOMIC DNA]</scope>
    <source>
        <strain evidence="3 4">AU19157</strain>
    </source>
</reference>
<dbReference type="CDD" id="cd07012">
    <property type="entry name" value="PBP2_Bug_TTT"/>
    <property type="match status" value="1"/>
</dbReference>
<name>A0A1W6YI24_9BORD</name>
<dbReference type="Gene3D" id="3.40.190.10">
    <property type="entry name" value="Periplasmic binding protein-like II"/>
    <property type="match status" value="1"/>
</dbReference>
<organism evidence="3 4">
    <name type="scientific">Bordetella genomosp. 8</name>
    <dbReference type="NCBI Taxonomy" id="1416806"/>
    <lineage>
        <taxon>Bacteria</taxon>
        <taxon>Pseudomonadati</taxon>
        <taxon>Pseudomonadota</taxon>
        <taxon>Betaproteobacteria</taxon>
        <taxon>Burkholderiales</taxon>
        <taxon>Alcaligenaceae</taxon>
        <taxon>Bordetella</taxon>
    </lineage>
</organism>
<protein>
    <submittedName>
        <fullName evidence="3">LacI family transcriptional regulator</fullName>
    </submittedName>
</protein>
<dbReference type="KEGG" id="bgv:CAL12_07830"/>
<dbReference type="SUPFAM" id="SSF53850">
    <property type="entry name" value="Periplasmic binding protein-like II"/>
    <property type="match status" value="1"/>
</dbReference>
<dbReference type="InterPro" id="IPR005064">
    <property type="entry name" value="BUG"/>
</dbReference>
<dbReference type="PANTHER" id="PTHR42928">
    <property type="entry name" value="TRICARBOXYLATE-BINDING PROTEIN"/>
    <property type="match status" value="1"/>
</dbReference>
<dbReference type="RefSeq" id="WP_086063976.1">
    <property type="nucleotide sequence ID" value="NZ_CP021108.1"/>
</dbReference>
<feature type="chain" id="PRO_5012280851" evidence="2">
    <location>
        <begin position="42"/>
        <end position="341"/>
    </location>
</feature>
<evidence type="ECO:0000313" key="4">
    <source>
        <dbReference type="Proteomes" id="UP000194151"/>
    </source>
</evidence>
<dbReference type="PIRSF" id="PIRSF017082">
    <property type="entry name" value="YflP"/>
    <property type="match status" value="1"/>
</dbReference>
<dbReference type="OrthoDB" id="8678477at2"/>
<gene>
    <name evidence="3" type="ORF">CAL12_07830</name>
</gene>
<accession>A0A1W6YI24</accession>
<evidence type="ECO:0000256" key="2">
    <source>
        <dbReference type="SAM" id="SignalP"/>
    </source>
</evidence>
<sequence length="341" mass="36067">MHDYLYELSLRARQAGRRRWLHTCILAFATTALAISGGAHADAPWPDKPVRIIVPFTAGGTTDVVARVLGAELGQLWHQSVVIDNRPGAGGAIGATLTAKAPPDGYTLLMASGSMFTVNPYLYRNLPYTLKDFDYITNVASGPMLVLVNNALPAHDLKALIALAKAQPKKLNFGSAGNGSQVHMAGEALADAAGIQITHVPYKGEALAYNDLLAGQVQLVVGNIAAASVFAKSGKARALAVTGPVRSPMMPDVPTAKEAGLPDYETTGWFALVTAVGTPKDVVDKIQRDTAMVLRNPAVREKLAGQGMTPVGNTPAELVKSIQDESGKWKAIVARRNLSIE</sequence>
<proteinExistence type="inferred from homology"/>
<keyword evidence="2" id="KW-0732">Signal</keyword>
<dbReference type="Pfam" id="PF03401">
    <property type="entry name" value="TctC"/>
    <property type="match status" value="1"/>
</dbReference>
<dbReference type="AlphaFoldDB" id="A0A1W6YI24"/>
<feature type="signal peptide" evidence="2">
    <location>
        <begin position="1"/>
        <end position="41"/>
    </location>
</feature>
<dbReference type="EMBL" id="CP021108">
    <property type="protein sequence ID" value="ARP80755.1"/>
    <property type="molecule type" value="Genomic_DNA"/>
</dbReference>
<dbReference type="PANTHER" id="PTHR42928:SF5">
    <property type="entry name" value="BLR1237 PROTEIN"/>
    <property type="match status" value="1"/>
</dbReference>
<dbReference type="InterPro" id="IPR042100">
    <property type="entry name" value="Bug_dom1"/>
</dbReference>
<dbReference type="STRING" id="1416806.CAL12_07830"/>
<dbReference type="Proteomes" id="UP000194151">
    <property type="component" value="Chromosome"/>
</dbReference>
<dbReference type="Gene3D" id="3.40.190.150">
    <property type="entry name" value="Bordetella uptake gene, domain 1"/>
    <property type="match status" value="1"/>
</dbReference>